<dbReference type="SUPFAM" id="SSF89447">
    <property type="entry name" value="AbrB/MazE/MraZ-like"/>
    <property type="match status" value="1"/>
</dbReference>
<name>A0A1D8UXV4_9PROT</name>
<evidence type="ECO:0000313" key="2">
    <source>
        <dbReference type="Proteomes" id="UP000179145"/>
    </source>
</evidence>
<organism evidence="1 2">
    <name type="scientific">Kozakia baliensis</name>
    <dbReference type="NCBI Taxonomy" id="153496"/>
    <lineage>
        <taxon>Bacteria</taxon>
        <taxon>Pseudomonadati</taxon>
        <taxon>Pseudomonadota</taxon>
        <taxon>Alphaproteobacteria</taxon>
        <taxon>Acetobacterales</taxon>
        <taxon>Acetobacteraceae</taxon>
        <taxon>Kozakia</taxon>
    </lineage>
</organism>
<dbReference type="GO" id="GO:0003677">
    <property type="term" value="F:DNA binding"/>
    <property type="evidence" value="ECO:0007669"/>
    <property type="project" value="UniProtKB-UniRule"/>
</dbReference>
<keyword evidence="2" id="KW-1185">Reference proteome</keyword>
<dbReference type="PANTHER" id="PTHR40516">
    <property type="entry name" value="ANTITOXIN CHPS-RELATED"/>
    <property type="match status" value="1"/>
</dbReference>
<dbReference type="InterPro" id="IPR039052">
    <property type="entry name" value="Antitox_PemI-like"/>
</dbReference>
<dbReference type="GO" id="GO:0097351">
    <property type="term" value="F:toxin sequestering activity"/>
    <property type="evidence" value="ECO:0007669"/>
    <property type="project" value="InterPro"/>
</dbReference>
<geneLocation type="plasmid" evidence="2">
    <name>pkb14400_1</name>
</geneLocation>
<keyword evidence="1" id="KW-0614">Plasmid</keyword>
<evidence type="ECO:0000313" key="1">
    <source>
        <dbReference type="EMBL" id="AOX18454.1"/>
    </source>
</evidence>
<dbReference type="KEGG" id="kba:A0U89_14175"/>
<dbReference type="InterPro" id="IPR007159">
    <property type="entry name" value="SpoVT-AbrB_dom"/>
</dbReference>
<sequence length="80" mass="8623">MHGTVRKWGNSAAIRLSANILEAAHLQVNQAVDVREEGGCIIIQPVRPAILSLETLTAAITDDNRHCEVSFGSEVGGEVW</sequence>
<dbReference type="SMART" id="SM00966">
    <property type="entry name" value="SpoVT_AbrB"/>
    <property type="match status" value="1"/>
</dbReference>
<dbReference type="OrthoDB" id="9795766at2"/>
<dbReference type="InterPro" id="IPR037914">
    <property type="entry name" value="SpoVT-AbrB_sf"/>
</dbReference>
<accession>A0A1D8UXV4</accession>
<proteinExistence type="predicted"/>
<dbReference type="Pfam" id="PF04014">
    <property type="entry name" value="MazE_antitoxin"/>
    <property type="match status" value="1"/>
</dbReference>
<dbReference type="AlphaFoldDB" id="A0A1D8UXV4"/>
<dbReference type="PROSITE" id="PS51740">
    <property type="entry name" value="SPOVT_ABRB"/>
    <property type="match status" value="1"/>
</dbReference>
<reference evidence="1 2" key="1">
    <citation type="journal article" date="2016" name="Microb. Cell Fact.">
        <title>Dissection of exopolysaccharide biosynthesis in Kozakia baliensis.</title>
        <authorList>
            <person name="Brandt J.U."/>
            <person name="Jakob F."/>
            <person name="Behr J."/>
            <person name="Geissler A.J."/>
            <person name="Vogel R.F."/>
        </authorList>
    </citation>
    <scope>NUCLEOTIDE SEQUENCE [LARGE SCALE GENOMIC DNA]</scope>
    <source>
        <strain evidence="1 2">DSM 14400</strain>
        <plasmid evidence="2">Plasmid pkb14400_1</plasmid>
    </source>
</reference>
<protein>
    <submittedName>
        <fullName evidence="1">PbsX family transcriptional regulator</fullName>
    </submittedName>
</protein>
<dbReference type="RefSeq" id="WP_070403936.1">
    <property type="nucleotide sequence ID" value="NZ_BJVW01000039.1"/>
</dbReference>
<gene>
    <name evidence="1" type="ORF">A0U89_14175</name>
</gene>
<dbReference type="Proteomes" id="UP000179145">
    <property type="component" value="Plasmid pKB14400_1"/>
</dbReference>
<dbReference type="PANTHER" id="PTHR40516:SF1">
    <property type="entry name" value="ANTITOXIN CHPS-RELATED"/>
    <property type="match status" value="1"/>
</dbReference>
<dbReference type="EMBL" id="CP014675">
    <property type="protein sequence ID" value="AOX18454.1"/>
    <property type="molecule type" value="Genomic_DNA"/>
</dbReference>
<dbReference type="Gene3D" id="2.10.260.10">
    <property type="match status" value="1"/>
</dbReference>